<feature type="region of interest" description="Disordered" evidence="5">
    <location>
        <begin position="268"/>
        <end position="452"/>
    </location>
</feature>
<sequence length="452" mass="47967">MLRIAGRVMSLSKNSSTMAMTTATNSVTMAAAAVAPNYSAFLTETARARKPSPIRALMPLLREPGMISLGAGLPNPATFPLSKITIDVNAPGSLGDAATQTESIKVTLDGTMLDEALQYSATPGLPRLVDGLTGLMTRYHGENASAVGVDRALAVTTGSQDALTKAFAAILGPGESLLLENPSYSGALAYLQPAGVDLVDVELDELGLVPDSLEAILEAWPEDKPKPKALYTIVTGQNPSGATLSAERKARIYDLACAHDFSSWRTIHTTSSPTPRWHRSRRSSRWTPRRVSSALTRFPRSSRRVFASDGSPGRARSSTPSSFTPRPPRSTHQVSRRPSPPPSSTRGALTGLTPTLPLFASSTLLGPPPSPLPPTSTLPASPSGRSRPQACSSGSRSSASRTRSPSSRKRPSPPKSFSSRARPFHPQAHPRPMSAPRSPSPIPSFTMRLSRV</sequence>
<feature type="compositionally biased region" description="Basic residues" evidence="5">
    <location>
        <begin position="276"/>
        <end position="288"/>
    </location>
</feature>
<feature type="compositionally biased region" description="Low complexity" evidence="5">
    <location>
        <begin position="344"/>
        <end position="365"/>
    </location>
</feature>
<evidence type="ECO:0000256" key="4">
    <source>
        <dbReference type="ARBA" id="ARBA00022898"/>
    </source>
</evidence>
<name>A0A0L0DDU3_THETB</name>
<dbReference type="GO" id="GO:1901605">
    <property type="term" value="P:alpha-amino acid metabolic process"/>
    <property type="evidence" value="ECO:0007669"/>
    <property type="project" value="TreeGrafter"/>
</dbReference>
<feature type="compositionally biased region" description="Low complexity" evidence="5">
    <location>
        <begin position="377"/>
        <end position="405"/>
    </location>
</feature>
<organism evidence="6 7">
    <name type="scientific">Thecamonas trahens ATCC 50062</name>
    <dbReference type="NCBI Taxonomy" id="461836"/>
    <lineage>
        <taxon>Eukaryota</taxon>
        <taxon>Apusozoa</taxon>
        <taxon>Apusomonadida</taxon>
        <taxon>Apusomonadidae</taxon>
        <taxon>Thecamonas</taxon>
    </lineage>
</organism>
<dbReference type="EMBL" id="GL349455">
    <property type="protein sequence ID" value="KNC49483.1"/>
    <property type="molecule type" value="Genomic_DNA"/>
</dbReference>
<dbReference type="SUPFAM" id="SSF53383">
    <property type="entry name" value="PLP-dependent transferases"/>
    <property type="match status" value="1"/>
</dbReference>
<evidence type="ECO:0000256" key="1">
    <source>
        <dbReference type="ARBA" id="ARBA00001933"/>
    </source>
</evidence>
<dbReference type="InterPro" id="IPR015421">
    <property type="entry name" value="PyrdxlP-dep_Trfase_major"/>
</dbReference>
<dbReference type="InterPro" id="IPR050859">
    <property type="entry name" value="Class-I_PLP-dep_aminotransf"/>
</dbReference>
<evidence type="ECO:0000256" key="3">
    <source>
        <dbReference type="ARBA" id="ARBA00022679"/>
    </source>
</evidence>
<evidence type="ECO:0000313" key="7">
    <source>
        <dbReference type="Proteomes" id="UP000054408"/>
    </source>
</evidence>
<dbReference type="STRING" id="461836.A0A0L0DDU3"/>
<dbReference type="GO" id="GO:0008483">
    <property type="term" value="F:transaminase activity"/>
    <property type="evidence" value="ECO:0007669"/>
    <property type="project" value="UniProtKB-KW"/>
</dbReference>
<comment type="cofactor">
    <cofactor evidence="1">
        <name>pyridoxal 5'-phosphate</name>
        <dbReference type="ChEBI" id="CHEBI:597326"/>
    </cofactor>
</comment>
<reference evidence="6 7" key="1">
    <citation type="submission" date="2010-05" db="EMBL/GenBank/DDBJ databases">
        <title>The Genome Sequence of Thecamonas trahens ATCC 50062.</title>
        <authorList>
            <consortium name="The Broad Institute Genome Sequencing Platform"/>
            <person name="Russ C."/>
            <person name="Cuomo C."/>
            <person name="Shea T."/>
            <person name="Young S.K."/>
            <person name="Zeng Q."/>
            <person name="Koehrsen M."/>
            <person name="Haas B."/>
            <person name="Borodovsky M."/>
            <person name="Guigo R."/>
            <person name="Alvarado L."/>
            <person name="Berlin A."/>
            <person name="Bochicchio J."/>
            <person name="Borenstein D."/>
            <person name="Chapman S."/>
            <person name="Chen Z."/>
            <person name="Freedman E."/>
            <person name="Gellesch M."/>
            <person name="Goldberg J."/>
            <person name="Griggs A."/>
            <person name="Gujja S."/>
            <person name="Heilman E."/>
            <person name="Heiman D."/>
            <person name="Hepburn T."/>
            <person name="Howarth C."/>
            <person name="Jen D."/>
            <person name="Larson L."/>
            <person name="Mehta T."/>
            <person name="Park D."/>
            <person name="Pearson M."/>
            <person name="Roberts A."/>
            <person name="Saif S."/>
            <person name="Shenoy N."/>
            <person name="Sisk P."/>
            <person name="Stolte C."/>
            <person name="Sykes S."/>
            <person name="Thomson T."/>
            <person name="Walk T."/>
            <person name="White J."/>
            <person name="Yandava C."/>
            <person name="Burger G."/>
            <person name="Gray M.W."/>
            <person name="Holland P.W.H."/>
            <person name="King N."/>
            <person name="Lang F.B.F."/>
            <person name="Roger A.J."/>
            <person name="Ruiz-Trillo I."/>
            <person name="Lander E."/>
            <person name="Nusbaum C."/>
        </authorList>
    </citation>
    <scope>NUCLEOTIDE SEQUENCE [LARGE SCALE GENOMIC DNA]</scope>
    <source>
        <strain evidence="6 7">ATCC 50062</strain>
    </source>
</reference>
<dbReference type="OrthoDB" id="691673at2759"/>
<feature type="compositionally biased region" description="Pro residues" evidence="5">
    <location>
        <begin position="366"/>
        <end position="376"/>
    </location>
</feature>
<protein>
    <submittedName>
        <fullName evidence="6">Kynurenine/alpha-aminoadipate aminotransferase</fullName>
    </submittedName>
</protein>
<evidence type="ECO:0000256" key="5">
    <source>
        <dbReference type="SAM" id="MobiDB-lite"/>
    </source>
</evidence>
<dbReference type="PANTHER" id="PTHR42790">
    <property type="entry name" value="AMINOTRANSFERASE"/>
    <property type="match status" value="1"/>
</dbReference>
<dbReference type="InterPro" id="IPR015424">
    <property type="entry name" value="PyrdxlP-dep_Trfase"/>
</dbReference>
<keyword evidence="2 6" id="KW-0032">Aminotransferase</keyword>
<dbReference type="CDD" id="cd00609">
    <property type="entry name" value="AAT_like"/>
    <property type="match status" value="1"/>
</dbReference>
<dbReference type="eggNOG" id="KOG0634">
    <property type="taxonomic scope" value="Eukaryota"/>
</dbReference>
<dbReference type="PANTHER" id="PTHR42790:SF19">
    <property type="entry name" value="KYNURENINE_ALPHA-AMINOADIPATE AMINOTRANSFERASE, MITOCHONDRIAL"/>
    <property type="match status" value="1"/>
</dbReference>
<dbReference type="RefSeq" id="XP_013757902.1">
    <property type="nucleotide sequence ID" value="XM_013902448.1"/>
</dbReference>
<gene>
    <name evidence="6" type="ORF">AMSG_05499</name>
</gene>
<dbReference type="Proteomes" id="UP000054408">
    <property type="component" value="Unassembled WGS sequence"/>
</dbReference>
<keyword evidence="3 6" id="KW-0808">Transferase</keyword>
<proteinExistence type="predicted"/>
<evidence type="ECO:0000313" key="6">
    <source>
        <dbReference type="EMBL" id="KNC49483.1"/>
    </source>
</evidence>
<accession>A0A0L0DDU3</accession>
<dbReference type="Gene3D" id="3.40.640.10">
    <property type="entry name" value="Type I PLP-dependent aspartate aminotransferase-like (Major domain)"/>
    <property type="match status" value="1"/>
</dbReference>
<dbReference type="AlphaFoldDB" id="A0A0L0DDU3"/>
<keyword evidence="7" id="KW-1185">Reference proteome</keyword>
<evidence type="ECO:0000256" key="2">
    <source>
        <dbReference type="ARBA" id="ARBA00022576"/>
    </source>
</evidence>
<keyword evidence="4" id="KW-0663">Pyridoxal phosphate</keyword>
<dbReference type="GeneID" id="25564904"/>